<accession>A0A1M7TZB4</accession>
<organism evidence="1 2">
    <name type="scientific">Bradyrhizobium erythrophlei</name>
    <dbReference type="NCBI Taxonomy" id="1437360"/>
    <lineage>
        <taxon>Bacteria</taxon>
        <taxon>Pseudomonadati</taxon>
        <taxon>Pseudomonadota</taxon>
        <taxon>Alphaproteobacteria</taxon>
        <taxon>Hyphomicrobiales</taxon>
        <taxon>Nitrobacteraceae</taxon>
        <taxon>Bradyrhizobium</taxon>
    </lineage>
</organism>
<dbReference type="OrthoDB" id="9798071at2"/>
<gene>
    <name evidence="1" type="ORF">SAMN05444170_3110</name>
</gene>
<dbReference type="Pfam" id="PF07750">
    <property type="entry name" value="GcrA"/>
    <property type="match status" value="1"/>
</dbReference>
<sequence>MPDNTWTTERIELLKQHFAAGLSCREIANEIGVSRNAVIGKLSRLSLTREKKPMCRRENAKPGRSRSVPRLQYRILRKLFAEATPAEESDDTIRSEQHCSLFELSEERCRWPINHPGEEGFCFCGNPPLGGLPYCAGHSRLAYQPGSRQRAARG</sequence>
<protein>
    <submittedName>
        <fullName evidence="1">GcrA cell cycle regulator</fullName>
    </submittedName>
</protein>
<dbReference type="InterPro" id="IPR011681">
    <property type="entry name" value="GcrA"/>
</dbReference>
<name>A0A1M7TZB4_9BRAD</name>
<dbReference type="AlphaFoldDB" id="A0A1M7TZB4"/>
<dbReference type="EMBL" id="LT670849">
    <property type="protein sequence ID" value="SHN76054.1"/>
    <property type="molecule type" value="Genomic_DNA"/>
</dbReference>
<dbReference type="RefSeq" id="WP_072818878.1">
    <property type="nucleotide sequence ID" value="NZ_LT670849.1"/>
</dbReference>
<reference evidence="2" key="1">
    <citation type="submission" date="2016-11" db="EMBL/GenBank/DDBJ databases">
        <authorList>
            <person name="Varghese N."/>
            <person name="Submissions S."/>
        </authorList>
    </citation>
    <scope>NUCLEOTIDE SEQUENCE [LARGE SCALE GENOMIC DNA]</scope>
    <source>
        <strain evidence="2">GAS401</strain>
    </source>
</reference>
<keyword evidence="2" id="KW-1185">Reference proteome</keyword>
<proteinExistence type="predicted"/>
<evidence type="ECO:0000313" key="2">
    <source>
        <dbReference type="Proteomes" id="UP000184096"/>
    </source>
</evidence>
<dbReference type="Gene3D" id="1.10.10.60">
    <property type="entry name" value="Homeodomain-like"/>
    <property type="match status" value="1"/>
</dbReference>
<evidence type="ECO:0000313" key="1">
    <source>
        <dbReference type="EMBL" id="SHN76054.1"/>
    </source>
</evidence>
<dbReference type="Proteomes" id="UP000184096">
    <property type="component" value="Chromosome I"/>
</dbReference>